<keyword evidence="1" id="KW-1133">Transmembrane helix</keyword>
<proteinExistence type="predicted"/>
<dbReference type="EMBL" id="HBUF01344955">
    <property type="protein sequence ID" value="CAG6708348.1"/>
    <property type="molecule type" value="Transcribed_RNA"/>
</dbReference>
<dbReference type="AlphaFoldDB" id="A0A8D8XUL0"/>
<protein>
    <submittedName>
        <fullName evidence="2">Uncharacterized protein</fullName>
    </submittedName>
</protein>
<keyword evidence="1" id="KW-0472">Membrane</keyword>
<dbReference type="EMBL" id="HBUF01344954">
    <property type="protein sequence ID" value="CAG6708346.1"/>
    <property type="molecule type" value="Transcribed_RNA"/>
</dbReference>
<evidence type="ECO:0000256" key="1">
    <source>
        <dbReference type="SAM" id="Phobius"/>
    </source>
</evidence>
<sequence length="106" mass="12420">MYGSWTGDIWLFPATLRLSEVHVSNWLVTVTLCTIKLASYTMYYQAFTRFRSSRREKHIHIILDFHHFSFQCSSFSPTNIVIGFISISVHRRANLSLLYFLSLNVI</sequence>
<reference evidence="2" key="1">
    <citation type="submission" date="2021-05" db="EMBL/GenBank/DDBJ databases">
        <authorList>
            <person name="Alioto T."/>
            <person name="Alioto T."/>
            <person name="Gomez Garrido J."/>
        </authorList>
    </citation>
    <scope>NUCLEOTIDE SEQUENCE</scope>
</reference>
<feature type="transmembrane region" description="Helical" evidence="1">
    <location>
        <begin position="26"/>
        <end position="47"/>
    </location>
</feature>
<accession>A0A8D8XUL0</accession>
<keyword evidence="1" id="KW-0812">Transmembrane</keyword>
<organism evidence="2">
    <name type="scientific">Cacopsylla melanoneura</name>
    <dbReference type="NCBI Taxonomy" id="428564"/>
    <lineage>
        <taxon>Eukaryota</taxon>
        <taxon>Metazoa</taxon>
        <taxon>Ecdysozoa</taxon>
        <taxon>Arthropoda</taxon>
        <taxon>Hexapoda</taxon>
        <taxon>Insecta</taxon>
        <taxon>Pterygota</taxon>
        <taxon>Neoptera</taxon>
        <taxon>Paraneoptera</taxon>
        <taxon>Hemiptera</taxon>
        <taxon>Sternorrhyncha</taxon>
        <taxon>Psylloidea</taxon>
        <taxon>Psyllidae</taxon>
        <taxon>Psyllinae</taxon>
        <taxon>Cacopsylla</taxon>
    </lineage>
</organism>
<name>A0A8D8XUL0_9HEMI</name>
<evidence type="ECO:0000313" key="2">
    <source>
        <dbReference type="EMBL" id="CAG6708348.1"/>
    </source>
</evidence>